<dbReference type="RefSeq" id="WP_177104775.1">
    <property type="nucleotide sequence ID" value="NZ_JACAQA010000055.1"/>
</dbReference>
<dbReference type="EMBL" id="JACAQA010000055">
    <property type="protein sequence ID" value="NWB89436.1"/>
    <property type="molecule type" value="Genomic_DNA"/>
</dbReference>
<feature type="compositionally biased region" description="Basic and acidic residues" evidence="1">
    <location>
        <begin position="142"/>
        <end position="158"/>
    </location>
</feature>
<comment type="caution">
    <text evidence="2">The sequence shown here is derived from an EMBL/GenBank/DDBJ whole genome shotgun (WGS) entry which is preliminary data.</text>
</comment>
<gene>
    <name evidence="2" type="ORF">HX830_31705</name>
</gene>
<protein>
    <submittedName>
        <fullName evidence="2">Uncharacterized protein</fullName>
    </submittedName>
</protein>
<name>A0A7Y7WY53_9PSED</name>
<reference evidence="2 3" key="1">
    <citation type="submission" date="2020-04" db="EMBL/GenBank/DDBJ databases">
        <title>Molecular characterization of pseudomonads from Agaricus bisporus reveal novel blotch 2 pathogens in Western Europe.</title>
        <authorList>
            <person name="Taparia T."/>
            <person name="Krijger M."/>
            <person name="Haynes E."/>
            <person name="Elpinstone J.G."/>
            <person name="Noble R."/>
            <person name="Van Der Wolf J."/>
        </authorList>
    </citation>
    <scope>NUCLEOTIDE SEQUENCE [LARGE SCALE GENOMIC DNA]</scope>
    <source>
        <strain evidence="2 3">G9001</strain>
    </source>
</reference>
<dbReference type="Proteomes" id="UP000522864">
    <property type="component" value="Unassembled WGS sequence"/>
</dbReference>
<dbReference type="AlphaFoldDB" id="A0A7Y7WY53"/>
<sequence>MNALNAFSRLLFPPLDLENRPLRLLPLFLSGMVDPVVGHDGGVNQRMLDKDENPLGLLCVIDPYGTPGDPDDDMKEGDKLEVYWGTTAIGNATVQLGNINKRVNLFVSTDPIVPEWGELFYELTRVDSTTPEKSIGLSIRVKIDRPGGPDRNPSDPDGHSGLQKPGLPPDLGTVDADWAARGVPLVIEHYPNRSARDTIQLKWGSVFVRRQITEDEALGTAPVTLRIEQDTILAAGDSNDLLVHYEVFDEVWNFSSRYSKKTTVVVEAGASFLDPPIIQDADNGVIDLELLGKEDVTLYVFVSRPVFALNDTLTLTWTGTPSIGSPLINSQSKVISSVPGIVEFKIPNAEIRAIAGGSGDGWYKLEKINGDLPQSSKHAFATVAGDPILLPAPTIKELIGDTLEPDQPWAIVQIPAYPGMDYGDWIDMVWLGIDANNNPYPYEDVHPVTRDEVGTVIDMPVSAEHITALNNGSLDLFYRVSRDDVMLYGVKESDHLAVKVRAIQADLPKPRVIEAPDDVLDYEAVTGAVTLYVDYPGTAAGDVLRYYWIGNPVDGTASDWVPITVPSAGQPVEFRIKRQLVDANINRIVKIRYTLKRKATGQYSYSELLELLIGKLPLA</sequence>
<proteinExistence type="predicted"/>
<evidence type="ECO:0000313" key="3">
    <source>
        <dbReference type="Proteomes" id="UP000522864"/>
    </source>
</evidence>
<evidence type="ECO:0000313" key="2">
    <source>
        <dbReference type="EMBL" id="NWB89436.1"/>
    </source>
</evidence>
<accession>A0A7Y7WY53</accession>
<evidence type="ECO:0000256" key="1">
    <source>
        <dbReference type="SAM" id="MobiDB-lite"/>
    </source>
</evidence>
<feature type="region of interest" description="Disordered" evidence="1">
    <location>
        <begin position="142"/>
        <end position="173"/>
    </location>
</feature>
<organism evidence="2 3">
    <name type="scientific">Pseudomonas gingeri</name>
    <dbReference type="NCBI Taxonomy" id="117681"/>
    <lineage>
        <taxon>Bacteria</taxon>
        <taxon>Pseudomonadati</taxon>
        <taxon>Pseudomonadota</taxon>
        <taxon>Gammaproteobacteria</taxon>
        <taxon>Pseudomonadales</taxon>
        <taxon>Pseudomonadaceae</taxon>
        <taxon>Pseudomonas</taxon>
    </lineage>
</organism>